<keyword evidence="3" id="KW-0012">Acyltransferase</keyword>
<dbReference type="GO" id="GO:0044550">
    <property type="term" value="P:secondary metabolite biosynthetic process"/>
    <property type="evidence" value="ECO:0007669"/>
    <property type="project" value="TreeGrafter"/>
</dbReference>
<feature type="domain" description="Beta-ketoacyl-[acyl-carrier-protein] synthase III N-terminal" evidence="5">
    <location>
        <begin position="126"/>
        <end position="202"/>
    </location>
</feature>
<dbReference type="AlphaFoldDB" id="A0A7U3VN11"/>
<reference evidence="6 7" key="4">
    <citation type="journal article" date="2020" name="Sci. Rep.">
        <title>beta-carboline chemical signals induce reveromycin production through a LuxR family regulator in Streptomyces sp. SN-593.</title>
        <authorList>
            <person name="Panthee S."/>
            <person name="Kito N."/>
            <person name="Hayashi T."/>
            <person name="Shimizu T."/>
            <person name="Ishikawa J."/>
            <person name="Hamamoto H."/>
            <person name="Osada H."/>
            <person name="Takahashi S."/>
        </authorList>
    </citation>
    <scope>NUCLEOTIDE SEQUENCE [LARGE SCALE GENOMIC DNA]</scope>
    <source>
        <strain evidence="6 7">SN-593</strain>
    </source>
</reference>
<evidence type="ECO:0000259" key="4">
    <source>
        <dbReference type="Pfam" id="PF08541"/>
    </source>
</evidence>
<dbReference type="SUPFAM" id="SSF53901">
    <property type="entry name" value="Thiolase-like"/>
    <property type="match status" value="1"/>
</dbReference>
<feature type="domain" description="Beta-ketoacyl-[acyl-carrier-protein] synthase III C-terminal" evidence="4">
    <location>
        <begin position="228"/>
        <end position="317"/>
    </location>
</feature>
<dbReference type="InterPro" id="IPR016039">
    <property type="entry name" value="Thiolase-like"/>
</dbReference>
<evidence type="ECO:0000256" key="1">
    <source>
        <dbReference type="ARBA" id="ARBA00022490"/>
    </source>
</evidence>
<dbReference type="GO" id="GO:0004315">
    <property type="term" value="F:3-oxoacyl-[acyl-carrier-protein] synthase activity"/>
    <property type="evidence" value="ECO:0007669"/>
    <property type="project" value="InterPro"/>
</dbReference>
<sequence length="319" mass="34622">MVESLYIDSFKYALGERKSHVDDSAAAGRLFSSAEDMKAAGFRWHYMCEPETSAYDLACAAVRPIADKAAGADAIVYATCLPLNANVGSDEEWRTTRDVKHLMDFPVSRLQADFELDGAIAIGLNQQACTSMLGSLRIAGAMLATEPSWQRVLCVTADRFPENAVYEQAYNVISDGAAACVVTREPSEGAFRLVASHQITNGGLGMASDDETVGSYFSYMHRLIAQTLQRADMKATDLDWVVTQNTNDVAWTVLAHLFKIDTEKVVSVTLPEAGHVISADNVLNLAALVESGRIRSGDRLLLTMAGFGLNWQATILEAV</sequence>
<reference evidence="6 7" key="1">
    <citation type="journal article" date="2010" name="J. Bacteriol.">
        <title>Biochemical characterization of a novel indole prenyltransferase from Streptomyces sp. SN-593.</title>
        <authorList>
            <person name="Takahashi S."/>
            <person name="Takagi H."/>
            <person name="Toyoda A."/>
            <person name="Uramoto M."/>
            <person name="Nogawa T."/>
            <person name="Ueki M."/>
            <person name="Sakaki Y."/>
            <person name="Osada H."/>
        </authorList>
    </citation>
    <scope>NUCLEOTIDE SEQUENCE [LARGE SCALE GENOMIC DNA]</scope>
    <source>
        <strain evidence="6 7">SN-593</strain>
    </source>
</reference>
<dbReference type="InterPro" id="IPR013751">
    <property type="entry name" value="ACP_syn_III_N"/>
</dbReference>
<accession>A0A7U3VN11</accession>
<dbReference type="KEGG" id="arev:RVR_2714"/>
<dbReference type="InterPro" id="IPR013747">
    <property type="entry name" value="ACP_syn_III_C"/>
</dbReference>
<dbReference type="PANTHER" id="PTHR34069">
    <property type="entry name" value="3-OXOACYL-[ACYL-CARRIER-PROTEIN] SYNTHASE 3"/>
    <property type="match status" value="1"/>
</dbReference>
<evidence type="ECO:0000313" key="6">
    <source>
        <dbReference type="EMBL" id="BBA97114.1"/>
    </source>
</evidence>
<evidence type="ECO:0000259" key="5">
    <source>
        <dbReference type="Pfam" id="PF08545"/>
    </source>
</evidence>
<keyword evidence="1" id="KW-0963">Cytoplasm</keyword>
<dbReference type="Proteomes" id="UP000595703">
    <property type="component" value="Chromosome"/>
</dbReference>
<evidence type="ECO:0000256" key="3">
    <source>
        <dbReference type="ARBA" id="ARBA00023315"/>
    </source>
</evidence>
<dbReference type="Gene3D" id="3.40.47.10">
    <property type="match status" value="2"/>
</dbReference>
<evidence type="ECO:0000313" key="7">
    <source>
        <dbReference type="Proteomes" id="UP000595703"/>
    </source>
</evidence>
<reference evidence="6 7" key="3">
    <citation type="journal article" date="2011" name="Nat. Chem. Biol.">
        <title>Reveromycin A biosynthesis uses RevG and RevJ for stereospecific spiroacetal formation.</title>
        <authorList>
            <person name="Takahashi S."/>
            <person name="Toyoda A."/>
            <person name="Sekiyama Y."/>
            <person name="Takagi H."/>
            <person name="Nogawa T."/>
            <person name="Uramoto M."/>
            <person name="Suzuki R."/>
            <person name="Koshino H."/>
            <person name="Kumano T."/>
            <person name="Panthee S."/>
            <person name="Dairi T."/>
            <person name="Ishikawa J."/>
            <person name="Ikeda H."/>
            <person name="Sakaki Y."/>
            <person name="Osada H."/>
        </authorList>
    </citation>
    <scope>NUCLEOTIDE SEQUENCE [LARGE SCALE GENOMIC DNA]</scope>
    <source>
        <strain evidence="6 7">SN-593</strain>
    </source>
</reference>
<organism evidence="6 7">
    <name type="scientific">Actinacidiphila reveromycinica</name>
    <dbReference type="NCBI Taxonomy" id="659352"/>
    <lineage>
        <taxon>Bacteria</taxon>
        <taxon>Bacillati</taxon>
        <taxon>Actinomycetota</taxon>
        <taxon>Actinomycetes</taxon>
        <taxon>Kitasatosporales</taxon>
        <taxon>Streptomycetaceae</taxon>
        <taxon>Actinacidiphila</taxon>
    </lineage>
</organism>
<dbReference type="Pfam" id="PF08545">
    <property type="entry name" value="ACP_syn_III"/>
    <property type="match status" value="1"/>
</dbReference>
<proteinExistence type="predicted"/>
<dbReference type="RefSeq" id="WP_202233441.1">
    <property type="nucleotide sequence ID" value="NZ_AP018365.1"/>
</dbReference>
<evidence type="ECO:0008006" key="8">
    <source>
        <dbReference type="Google" id="ProtNLM"/>
    </source>
</evidence>
<dbReference type="GO" id="GO:0006633">
    <property type="term" value="P:fatty acid biosynthetic process"/>
    <property type="evidence" value="ECO:0007669"/>
    <property type="project" value="InterPro"/>
</dbReference>
<gene>
    <name evidence="6" type="ORF">RVR_2714</name>
</gene>
<name>A0A7U3VN11_9ACTN</name>
<keyword evidence="2" id="KW-0808">Transferase</keyword>
<dbReference type="PANTHER" id="PTHR34069:SF2">
    <property type="entry name" value="BETA-KETOACYL-[ACYL-CARRIER-PROTEIN] SYNTHASE III"/>
    <property type="match status" value="1"/>
</dbReference>
<dbReference type="Pfam" id="PF08541">
    <property type="entry name" value="ACP_syn_III_C"/>
    <property type="match status" value="1"/>
</dbReference>
<evidence type="ECO:0000256" key="2">
    <source>
        <dbReference type="ARBA" id="ARBA00022679"/>
    </source>
</evidence>
<dbReference type="EMBL" id="AP018365">
    <property type="protein sequence ID" value="BBA97114.1"/>
    <property type="molecule type" value="Genomic_DNA"/>
</dbReference>
<keyword evidence="7" id="KW-1185">Reference proteome</keyword>
<reference evidence="6 7" key="2">
    <citation type="journal article" date="2011" name="J. Antibiot.">
        <title>Furaquinocins I and J: novel polyketide isoprenoid hybrid compounds from Streptomyces reveromyceticus SN-593.</title>
        <authorList>
            <person name="Panthee S."/>
            <person name="Takahashi S."/>
            <person name="Takagi H."/>
            <person name="Nogawa T."/>
            <person name="Oowada E."/>
            <person name="Uramoto M."/>
            <person name="Osada H."/>
        </authorList>
    </citation>
    <scope>NUCLEOTIDE SEQUENCE [LARGE SCALE GENOMIC DNA]</scope>
    <source>
        <strain evidence="6 7">SN-593</strain>
    </source>
</reference>
<protein>
    <recommendedName>
        <fullName evidence="8">3-oxoacyl-ACP synthase</fullName>
    </recommendedName>
</protein>